<dbReference type="InParanoid" id="K2QHA3"/>
<dbReference type="Proteomes" id="UP000007129">
    <property type="component" value="Unassembled WGS sequence"/>
</dbReference>
<comment type="caution">
    <text evidence="1">The sequence shown here is derived from an EMBL/GenBank/DDBJ whole genome shotgun (WGS) entry which is preliminary data.</text>
</comment>
<evidence type="ECO:0000313" key="1">
    <source>
        <dbReference type="EMBL" id="EKG09136.1"/>
    </source>
</evidence>
<accession>K2QHA3</accession>
<dbReference type="AlphaFoldDB" id="K2QHA3"/>
<protein>
    <submittedName>
        <fullName evidence="1">Uncharacterized protein</fullName>
    </submittedName>
</protein>
<dbReference type="HOGENOM" id="CLU_1825660_0_0_1"/>
<organism evidence="1 2">
    <name type="scientific">Macrophomina phaseolina (strain MS6)</name>
    <name type="common">Charcoal rot fungus</name>
    <dbReference type="NCBI Taxonomy" id="1126212"/>
    <lineage>
        <taxon>Eukaryota</taxon>
        <taxon>Fungi</taxon>
        <taxon>Dikarya</taxon>
        <taxon>Ascomycota</taxon>
        <taxon>Pezizomycotina</taxon>
        <taxon>Dothideomycetes</taxon>
        <taxon>Dothideomycetes incertae sedis</taxon>
        <taxon>Botryosphaeriales</taxon>
        <taxon>Botryosphaeriaceae</taxon>
        <taxon>Macrophomina</taxon>
    </lineage>
</organism>
<gene>
    <name evidence="1" type="ORF">MPH_13858</name>
</gene>
<reference evidence="1 2" key="1">
    <citation type="journal article" date="2012" name="BMC Genomics">
        <title>Tools to kill: Genome of one of the most destructive plant pathogenic fungi Macrophomina phaseolina.</title>
        <authorList>
            <person name="Islam M.S."/>
            <person name="Haque M.S."/>
            <person name="Islam M.M."/>
            <person name="Emdad E.M."/>
            <person name="Halim A."/>
            <person name="Hossen Q.M.M."/>
            <person name="Hossain M.Z."/>
            <person name="Ahmed B."/>
            <person name="Rahim S."/>
            <person name="Rahman M.S."/>
            <person name="Alam M.M."/>
            <person name="Hou S."/>
            <person name="Wan X."/>
            <person name="Saito J.A."/>
            <person name="Alam M."/>
        </authorList>
    </citation>
    <scope>NUCLEOTIDE SEQUENCE [LARGE SCALE GENOMIC DNA]</scope>
    <source>
        <strain evidence="1 2">MS6</strain>
    </source>
</reference>
<dbReference type="EMBL" id="AHHD01000766">
    <property type="protein sequence ID" value="EKG09136.1"/>
    <property type="molecule type" value="Genomic_DNA"/>
</dbReference>
<dbReference type="VEuPathDB" id="FungiDB:MPH_13858"/>
<sequence length="141" mass="17218">MSFVKPFRWLSAKFPWFRSSSSKGSAELQDHNVEESAFWIIHELLDSKPLPVIQQLVRMLNGKSIVEQWEILDTDVREQWRYQVFPTLAEWAKEREREGPFRYYEYEEKDYAEDPYRLLADVFYHLEDDPRSWMFEEWKGD</sequence>
<name>K2QHA3_MACPH</name>
<evidence type="ECO:0000313" key="2">
    <source>
        <dbReference type="Proteomes" id="UP000007129"/>
    </source>
</evidence>
<proteinExistence type="predicted"/>